<comment type="caution">
    <text evidence="6">The sequence shown here is derived from an EMBL/GenBank/DDBJ whole genome shotgun (WGS) entry which is preliminary data.</text>
</comment>
<keyword evidence="7" id="KW-1185">Reference proteome</keyword>
<comment type="similarity">
    <text evidence="1">Belongs to the bacterial solute-binding protein 1 family.</text>
</comment>
<dbReference type="PROSITE" id="PS51257">
    <property type="entry name" value="PROKAR_LIPOPROTEIN"/>
    <property type="match status" value="1"/>
</dbReference>
<proteinExistence type="inferred from homology"/>
<evidence type="ECO:0000256" key="5">
    <source>
        <dbReference type="SAM" id="SignalP"/>
    </source>
</evidence>
<evidence type="ECO:0000256" key="1">
    <source>
        <dbReference type="ARBA" id="ARBA00008520"/>
    </source>
</evidence>
<dbReference type="Pfam" id="PF01547">
    <property type="entry name" value="SBP_bac_1"/>
    <property type="match status" value="1"/>
</dbReference>
<evidence type="ECO:0000256" key="3">
    <source>
        <dbReference type="ARBA" id="ARBA00022729"/>
    </source>
</evidence>
<dbReference type="EMBL" id="BMHP01000001">
    <property type="protein sequence ID" value="GGD53700.1"/>
    <property type="molecule type" value="Genomic_DNA"/>
</dbReference>
<feature type="region of interest" description="Disordered" evidence="4">
    <location>
        <begin position="31"/>
        <end position="51"/>
    </location>
</feature>
<keyword evidence="3 5" id="KW-0732">Signal</keyword>
<reference evidence="6" key="2">
    <citation type="submission" date="2020-09" db="EMBL/GenBank/DDBJ databases">
        <authorList>
            <person name="Sun Q."/>
            <person name="Zhou Y."/>
        </authorList>
    </citation>
    <scope>NUCLEOTIDE SEQUENCE</scope>
    <source>
        <strain evidence="6">CGMCC 1.15178</strain>
    </source>
</reference>
<protein>
    <recommendedName>
        <fullName evidence="8">Extracellular solute-binding protein</fullName>
    </recommendedName>
</protein>
<evidence type="ECO:0000256" key="2">
    <source>
        <dbReference type="ARBA" id="ARBA00022448"/>
    </source>
</evidence>
<gene>
    <name evidence="6" type="ORF">GCM10010911_09060</name>
</gene>
<dbReference type="InterPro" id="IPR050490">
    <property type="entry name" value="Bact_solute-bd_prot1"/>
</dbReference>
<feature type="signal peptide" evidence="5">
    <location>
        <begin position="1"/>
        <end position="21"/>
    </location>
</feature>
<evidence type="ECO:0000313" key="7">
    <source>
        <dbReference type="Proteomes" id="UP000612456"/>
    </source>
</evidence>
<sequence length="492" mass="54895">MRKRLLAFVSGLFVLMLLVTACSGNGGGNSGGNAAGGNAGDGNTGGTEGKSGENLKKVVIKFDPQSHLPKKPDAQDPTERKVLDELNKEYMELHPNVTIELVKVPSTQDRSAWLQARMMAKDAPDIFWSNFEETWNNYKKGWFLPVDEWLKKPNPYNEGKEWESTFIPGILDSVRAPDGKIYDIPADGVGVAIFYNKEIFDKLNLQIPKTWVEFMDVQAKIKESGVTPFAFNIVNKGCCDAQWTDALIHNQFLIGNIDDLDTNANNRLDPMEIAQATQDGKMPNKDIRREEFTLYKEWAQYWPKGFAGKYDKNEMFASGKVAMMFGGSWTIAELNAMKLPFEFASFNFPMITKESASLSTETGAKIYGPWGPGQWIIPGYLQKDDPDKIEAIMDYLMFLSKPANISALDKETESEPNIIGAEAPAGHEVFQADIPIIVAQHFTAYLGQAFSDKFESALTLYLTDQLSLDEFLTQVEQFYKQGAADTISQQGS</sequence>
<evidence type="ECO:0008006" key="8">
    <source>
        <dbReference type="Google" id="ProtNLM"/>
    </source>
</evidence>
<organism evidence="6 7">
    <name type="scientific">Paenibacillus nasutitermitis</name>
    <dbReference type="NCBI Taxonomy" id="1652958"/>
    <lineage>
        <taxon>Bacteria</taxon>
        <taxon>Bacillati</taxon>
        <taxon>Bacillota</taxon>
        <taxon>Bacilli</taxon>
        <taxon>Bacillales</taxon>
        <taxon>Paenibacillaceae</taxon>
        <taxon>Paenibacillus</taxon>
    </lineage>
</organism>
<dbReference type="InterPro" id="IPR006061">
    <property type="entry name" value="SBP_1_CS"/>
</dbReference>
<dbReference type="Proteomes" id="UP000612456">
    <property type="component" value="Unassembled WGS sequence"/>
</dbReference>
<dbReference type="AlphaFoldDB" id="A0A916YNL5"/>
<reference evidence="6" key="1">
    <citation type="journal article" date="2014" name="Int. J. Syst. Evol. Microbiol.">
        <title>Complete genome sequence of Corynebacterium casei LMG S-19264T (=DSM 44701T), isolated from a smear-ripened cheese.</title>
        <authorList>
            <consortium name="US DOE Joint Genome Institute (JGI-PGF)"/>
            <person name="Walter F."/>
            <person name="Albersmeier A."/>
            <person name="Kalinowski J."/>
            <person name="Ruckert C."/>
        </authorList>
    </citation>
    <scope>NUCLEOTIDE SEQUENCE</scope>
    <source>
        <strain evidence="6">CGMCC 1.15178</strain>
    </source>
</reference>
<dbReference type="RefSeq" id="WP_188989513.1">
    <property type="nucleotide sequence ID" value="NZ_BMHP01000001.1"/>
</dbReference>
<evidence type="ECO:0000313" key="6">
    <source>
        <dbReference type="EMBL" id="GGD53700.1"/>
    </source>
</evidence>
<dbReference type="GO" id="GO:0055085">
    <property type="term" value="P:transmembrane transport"/>
    <property type="evidence" value="ECO:0007669"/>
    <property type="project" value="InterPro"/>
</dbReference>
<dbReference type="PANTHER" id="PTHR43649">
    <property type="entry name" value="ARABINOSE-BINDING PROTEIN-RELATED"/>
    <property type="match status" value="1"/>
</dbReference>
<dbReference type="PROSITE" id="PS01037">
    <property type="entry name" value="SBP_BACTERIAL_1"/>
    <property type="match status" value="1"/>
</dbReference>
<accession>A0A916YNL5</accession>
<dbReference type="InterPro" id="IPR006059">
    <property type="entry name" value="SBP"/>
</dbReference>
<keyword evidence="2" id="KW-0813">Transport</keyword>
<dbReference type="PROSITE" id="PS00018">
    <property type="entry name" value="EF_HAND_1"/>
    <property type="match status" value="1"/>
</dbReference>
<evidence type="ECO:0000256" key="4">
    <source>
        <dbReference type="SAM" id="MobiDB-lite"/>
    </source>
</evidence>
<dbReference type="SUPFAM" id="SSF53850">
    <property type="entry name" value="Periplasmic binding protein-like II"/>
    <property type="match status" value="1"/>
</dbReference>
<dbReference type="InterPro" id="IPR018247">
    <property type="entry name" value="EF_Hand_1_Ca_BS"/>
</dbReference>
<name>A0A916YNL5_9BACL</name>
<feature type="chain" id="PRO_5036781275" description="Extracellular solute-binding protein" evidence="5">
    <location>
        <begin position="22"/>
        <end position="492"/>
    </location>
</feature>
<feature type="compositionally biased region" description="Gly residues" evidence="4">
    <location>
        <begin position="31"/>
        <end position="49"/>
    </location>
</feature>
<dbReference type="Gene3D" id="3.40.190.10">
    <property type="entry name" value="Periplasmic binding protein-like II"/>
    <property type="match status" value="1"/>
</dbReference>
<dbReference type="PANTHER" id="PTHR43649:SF12">
    <property type="entry name" value="DIACETYLCHITOBIOSE BINDING PROTEIN DASA"/>
    <property type="match status" value="1"/>
</dbReference>